<comment type="caution">
    <text evidence="2">The sequence shown here is derived from an EMBL/GenBank/DDBJ whole genome shotgun (WGS) entry which is preliminary data.</text>
</comment>
<sequence length="76" mass="8564">MTITELRNLFREKQLVEAIIEPSIQEGTWVVEFRHARGGFVLLTDSHGGECLYDDLDEASKSALAVGFQQVRVEGR</sequence>
<keyword evidence="3" id="KW-1185">Reference proteome</keyword>
<protein>
    <submittedName>
        <fullName evidence="2">RepB</fullName>
    </submittedName>
</protein>
<dbReference type="STRING" id="29495.EA26_02515"/>
<dbReference type="GeneID" id="95678306"/>
<dbReference type="eggNOG" id="ENOG502ZHSS">
    <property type="taxonomic scope" value="Bacteria"/>
</dbReference>
<reference evidence="1" key="2">
    <citation type="submission" date="2023-10" db="EMBL/GenBank/DDBJ databases">
        <authorList>
            <consortium name="PulseNet: The National Subtyping Network for Foodborne Disease Surveillance"/>
        </authorList>
    </citation>
    <scope>NUCLEOTIDE SEQUENCE</scope>
    <source>
        <strain evidence="1">PNUSAV004886</strain>
    </source>
</reference>
<accession>A0A099MNT6</accession>
<dbReference type="EMBL" id="JMCG01000001">
    <property type="protein sequence ID" value="KGK10246.1"/>
    <property type="molecule type" value="Genomic_DNA"/>
</dbReference>
<evidence type="ECO:0000313" key="2">
    <source>
        <dbReference type="EMBL" id="KGK10246.1"/>
    </source>
</evidence>
<reference evidence="2 3" key="1">
    <citation type="submission" date="2014-04" db="EMBL/GenBank/DDBJ databases">
        <title>Genome sequencing of Vibrio navarrensis strains.</title>
        <authorList>
            <person name="Gladney L.M."/>
            <person name="Katz L.S."/>
            <person name="Marino-Ramirez L."/>
            <person name="Jordan I.K."/>
        </authorList>
    </citation>
    <scope>NUCLEOTIDE SEQUENCE [LARGE SCALE GENOMIC DNA]</scope>
    <source>
        <strain evidence="2 3">ATCC 51183</strain>
    </source>
</reference>
<dbReference type="Proteomes" id="UP000029994">
    <property type="component" value="Unassembled WGS sequence"/>
</dbReference>
<organism evidence="2 3">
    <name type="scientific">Vibrio navarrensis</name>
    <dbReference type="NCBI Taxonomy" id="29495"/>
    <lineage>
        <taxon>Bacteria</taxon>
        <taxon>Pseudomonadati</taxon>
        <taxon>Pseudomonadota</taxon>
        <taxon>Gammaproteobacteria</taxon>
        <taxon>Vibrionales</taxon>
        <taxon>Vibrionaceae</taxon>
        <taxon>Vibrio</taxon>
    </lineage>
</organism>
<dbReference type="AlphaFoldDB" id="A0A099MNT6"/>
<name>A0A099MNT6_9VIBR</name>
<gene>
    <name evidence="2" type="ORF">EA26_02515</name>
    <name evidence="1" type="ORF">RZY48_003287</name>
</gene>
<proteinExistence type="predicted"/>
<dbReference type="Proteomes" id="UP001253463">
    <property type="component" value="Unassembled WGS sequence"/>
</dbReference>
<evidence type="ECO:0000313" key="3">
    <source>
        <dbReference type="Proteomes" id="UP000029994"/>
    </source>
</evidence>
<dbReference type="RefSeq" id="WP_039423273.1">
    <property type="nucleotide sequence ID" value="NZ_CAWPVW010000069.1"/>
</dbReference>
<evidence type="ECO:0000313" key="1">
    <source>
        <dbReference type="EMBL" id="ELN6933838.1"/>
    </source>
</evidence>
<dbReference type="EMBL" id="ABNSCA010000011">
    <property type="protein sequence ID" value="ELN6933838.1"/>
    <property type="molecule type" value="Genomic_DNA"/>
</dbReference>